<proteinExistence type="predicted"/>
<dbReference type="AlphaFoldDB" id="A0A814G4D3"/>
<dbReference type="Proteomes" id="UP000663845">
    <property type="component" value="Unassembled WGS sequence"/>
</dbReference>
<evidence type="ECO:0000256" key="1">
    <source>
        <dbReference type="SAM" id="MobiDB-lite"/>
    </source>
</evidence>
<evidence type="ECO:0000313" key="3">
    <source>
        <dbReference type="Proteomes" id="UP000663845"/>
    </source>
</evidence>
<gene>
    <name evidence="2" type="ORF">JYZ213_LOCUS15471</name>
</gene>
<accession>A0A814G4D3</accession>
<evidence type="ECO:0000313" key="2">
    <source>
        <dbReference type="EMBL" id="CAF0991225.1"/>
    </source>
</evidence>
<dbReference type="EMBL" id="CAJNOG010000134">
    <property type="protein sequence ID" value="CAF0991225.1"/>
    <property type="molecule type" value="Genomic_DNA"/>
</dbReference>
<comment type="caution">
    <text evidence="2">The sequence shown here is derived from an EMBL/GenBank/DDBJ whole genome shotgun (WGS) entry which is preliminary data.</text>
</comment>
<protein>
    <submittedName>
        <fullName evidence="2">Uncharacterized protein</fullName>
    </submittedName>
</protein>
<organism evidence="2 3">
    <name type="scientific">Adineta steineri</name>
    <dbReference type="NCBI Taxonomy" id="433720"/>
    <lineage>
        <taxon>Eukaryota</taxon>
        <taxon>Metazoa</taxon>
        <taxon>Spiralia</taxon>
        <taxon>Gnathifera</taxon>
        <taxon>Rotifera</taxon>
        <taxon>Eurotatoria</taxon>
        <taxon>Bdelloidea</taxon>
        <taxon>Adinetida</taxon>
        <taxon>Adinetidae</taxon>
        <taxon>Adineta</taxon>
    </lineage>
</organism>
<sequence>MEIPTNSTINNDTNDEYFIPLEPNHALALTMNFPQFPEVNHSKTSEIQADFDYNCSDCVADLFGPIMAPYAALQQQTDDYRRRLEHIAYQRYIAMKSHLLNSFEKDFKQKWKRTFKHPFKYDIKAVYQKGAYFRSQLSAQMSTPPLQTNLRSQPQHQQQSKTTM</sequence>
<name>A0A814G4D3_9BILA</name>
<feature type="region of interest" description="Disordered" evidence="1">
    <location>
        <begin position="143"/>
        <end position="164"/>
    </location>
</feature>
<reference evidence="2" key="1">
    <citation type="submission" date="2021-02" db="EMBL/GenBank/DDBJ databases">
        <authorList>
            <person name="Nowell W R."/>
        </authorList>
    </citation>
    <scope>NUCLEOTIDE SEQUENCE</scope>
</reference>